<feature type="compositionally biased region" description="Low complexity" evidence="1">
    <location>
        <begin position="13"/>
        <end position="26"/>
    </location>
</feature>
<dbReference type="PROSITE" id="PS51318">
    <property type="entry name" value="TAT"/>
    <property type="match status" value="1"/>
</dbReference>
<dbReference type="STRING" id="1048205.AB852_16070"/>
<comment type="caution">
    <text evidence="2">The sequence shown here is derived from an EMBL/GenBank/DDBJ whole genome shotgun (WGS) entry which is preliminary data.</text>
</comment>
<dbReference type="InterPro" id="IPR006311">
    <property type="entry name" value="TAT_signal"/>
</dbReference>
<dbReference type="GeneID" id="96796863"/>
<reference evidence="2 3" key="1">
    <citation type="submission" date="2015-06" db="EMBL/GenBank/DDBJ databases">
        <title>Cloning and characterization of the uncialamcin biosynthetic gene cluster.</title>
        <authorList>
            <person name="Yan X."/>
            <person name="Huang T."/>
            <person name="Ge H."/>
            <person name="Shen B."/>
        </authorList>
    </citation>
    <scope>NUCLEOTIDE SEQUENCE [LARGE SCALE GENOMIC DNA]</scope>
    <source>
        <strain evidence="2 3">DCA2648</strain>
    </source>
</reference>
<dbReference type="RefSeq" id="WP_073788734.1">
    <property type="nucleotide sequence ID" value="NZ_CP108638.1"/>
</dbReference>
<evidence type="ECO:0000313" key="2">
    <source>
        <dbReference type="EMBL" id="OKH94138.1"/>
    </source>
</evidence>
<gene>
    <name evidence="2" type="ORF">AB852_16070</name>
</gene>
<feature type="region of interest" description="Disordered" evidence="1">
    <location>
        <begin position="1"/>
        <end position="38"/>
    </location>
</feature>
<dbReference type="Proteomes" id="UP000186455">
    <property type="component" value="Unassembled WGS sequence"/>
</dbReference>
<dbReference type="EMBL" id="LFBV01000003">
    <property type="protein sequence ID" value="OKH94138.1"/>
    <property type="molecule type" value="Genomic_DNA"/>
</dbReference>
<protein>
    <submittedName>
        <fullName evidence="2">Uncharacterized protein</fullName>
    </submittedName>
</protein>
<evidence type="ECO:0000256" key="1">
    <source>
        <dbReference type="SAM" id="MobiDB-lite"/>
    </source>
</evidence>
<sequence>MSTAFLQSIPEVTMSPTSGGSSRPTTELSGTPGKNGGFGRRTFLRTAMAGAATLAFTGLGWIAGGPAHAVTRRSRHPRHCMSVNVAGDTPCWGRQYISGRFCASDGYHRTDSKNFGSYTEDYNWEAACGGYAGWYWTKSNGTTVHCWDGYFYAITNATGHRTRHTTSCKK</sequence>
<dbReference type="AlphaFoldDB" id="A0A1Q4V8F8"/>
<accession>A0A1Q4V8F8</accession>
<evidence type="ECO:0000313" key="3">
    <source>
        <dbReference type="Proteomes" id="UP000186455"/>
    </source>
</evidence>
<proteinExistence type="predicted"/>
<organism evidence="2 3">
    <name type="scientific">Streptomyces uncialis</name>
    <dbReference type="NCBI Taxonomy" id="1048205"/>
    <lineage>
        <taxon>Bacteria</taxon>
        <taxon>Bacillati</taxon>
        <taxon>Actinomycetota</taxon>
        <taxon>Actinomycetes</taxon>
        <taxon>Kitasatosporales</taxon>
        <taxon>Streptomycetaceae</taxon>
        <taxon>Streptomyces</taxon>
    </lineage>
</organism>
<name>A0A1Q4V8F8_9ACTN</name>
<keyword evidence="3" id="KW-1185">Reference proteome</keyword>